<reference evidence="1" key="1">
    <citation type="submission" date="2021-05" db="EMBL/GenBank/DDBJ databases">
        <authorList>
            <person name="Pan Q."/>
            <person name="Jouanno E."/>
            <person name="Zahm M."/>
            <person name="Klopp C."/>
            <person name="Cabau C."/>
            <person name="Louis A."/>
            <person name="Berthelot C."/>
            <person name="Parey E."/>
            <person name="Roest Crollius H."/>
            <person name="Montfort J."/>
            <person name="Robinson-Rechavi M."/>
            <person name="Bouchez O."/>
            <person name="Lampietro C."/>
            <person name="Lopez Roques C."/>
            <person name="Donnadieu C."/>
            <person name="Postlethwait J."/>
            <person name="Bobe J."/>
            <person name="Dillon D."/>
            <person name="Chandos A."/>
            <person name="von Hippel F."/>
            <person name="Guiguen Y."/>
        </authorList>
    </citation>
    <scope>NUCLEOTIDE SEQUENCE</scope>
    <source>
        <strain evidence="1">YG-Jan2019</strain>
    </source>
</reference>
<sequence>MSVSHETSLLDQVLELIMNEKPPNATSLFLNEETDRPPVPKRDLWWALRRTMQKRTAHTKNKMGSINKGSVKGFLRRNLFVLLTIAAVALGVLLGFALRPHNLTLREIKYFAFPGELLMRMLQMLVLPLIVSSLVTGISSLDSKASGKMGMRAVVYYMVTTLIAVFIGIAIVMVIKPGKGHRDSPVASSGAIEPVQAADAFLDLIRNMFPPNLVEACFKQYKTVYKKTTYTKNVTVALNLTESFNISEVALAANISRVLQTIQETVVELIPVSGSSNGVNALGLVVFSMCFGLVIGSMKQRGQALRDFFDCLNEAIMRLVAIIIWYAPVGILFLIAGKIVEMKNLAEVGGQLGMYTVSVIVGLLIHGLFVLPLLYFLVTRKNPYVFIAGLLQALITALGTSSSSATLPITFRCLEENNRVDKRVTRFVLPVGATINMDGTALYEAVAAIFIAQVNDMELNFGQILTISITATAASIGAAGIPQAGLVTMVIVLTSVGLPTEDITLIIAVDWFLDRLRTTTNVLGDSVGAGIVEHLSRQELQSQDVEVCNSVIEENEKPYQLICQENDSVKDRSSETPM</sequence>
<organism evidence="1 2">
    <name type="scientific">Dallia pectoralis</name>
    <name type="common">Alaska blackfish</name>
    <dbReference type="NCBI Taxonomy" id="75939"/>
    <lineage>
        <taxon>Eukaryota</taxon>
        <taxon>Metazoa</taxon>
        <taxon>Chordata</taxon>
        <taxon>Craniata</taxon>
        <taxon>Vertebrata</taxon>
        <taxon>Euteleostomi</taxon>
        <taxon>Actinopterygii</taxon>
        <taxon>Neopterygii</taxon>
        <taxon>Teleostei</taxon>
        <taxon>Protacanthopterygii</taxon>
        <taxon>Esociformes</taxon>
        <taxon>Umbridae</taxon>
        <taxon>Dallia</taxon>
    </lineage>
</organism>
<gene>
    <name evidence="1" type="ORF">DPEC_G00269270</name>
</gene>
<dbReference type="Proteomes" id="UP001157502">
    <property type="component" value="Chromosome 24"/>
</dbReference>
<dbReference type="EMBL" id="CM055751">
    <property type="protein sequence ID" value="KAJ7993135.1"/>
    <property type="molecule type" value="Genomic_DNA"/>
</dbReference>
<name>A0ACC2FPH2_DALPE</name>
<evidence type="ECO:0000313" key="1">
    <source>
        <dbReference type="EMBL" id="KAJ7993135.1"/>
    </source>
</evidence>
<protein>
    <submittedName>
        <fullName evidence="1">Uncharacterized protein</fullName>
    </submittedName>
</protein>
<keyword evidence="2" id="KW-1185">Reference proteome</keyword>
<accession>A0ACC2FPH2</accession>
<comment type="caution">
    <text evidence="1">The sequence shown here is derived from an EMBL/GenBank/DDBJ whole genome shotgun (WGS) entry which is preliminary data.</text>
</comment>
<evidence type="ECO:0000313" key="2">
    <source>
        <dbReference type="Proteomes" id="UP001157502"/>
    </source>
</evidence>
<proteinExistence type="predicted"/>